<dbReference type="Pfam" id="PF06098">
    <property type="entry name" value="Radial_spoke_3"/>
    <property type="match status" value="1"/>
</dbReference>
<accession>A0A1R2CH84</accession>
<evidence type="ECO:0000256" key="4">
    <source>
        <dbReference type="ARBA" id="ARBA00022553"/>
    </source>
</evidence>
<keyword evidence="11" id="KW-1185">Reference proteome</keyword>
<keyword evidence="3" id="KW-0963">Cytoplasm</keyword>
<evidence type="ECO:0000256" key="5">
    <source>
        <dbReference type="ARBA" id="ARBA00022846"/>
    </source>
</evidence>
<keyword evidence="4" id="KW-0597">Phosphoprotein</keyword>
<keyword evidence="7" id="KW-0206">Cytoskeleton</keyword>
<keyword evidence="5" id="KW-0282">Flagellum</keyword>
<comment type="caution">
    <text evidence="10">The sequence shown here is derived from an EMBL/GenBank/DDBJ whole genome shotgun (WGS) entry which is preliminary data.</text>
</comment>
<dbReference type="PANTHER" id="PTHR21648">
    <property type="entry name" value="FLAGELLAR RADIAL SPOKE PROTEIN 3"/>
    <property type="match status" value="1"/>
</dbReference>
<dbReference type="InterPro" id="IPR009290">
    <property type="entry name" value="Radial_spoke_3"/>
</dbReference>
<dbReference type="EMBL" id="MPUH01000152">
    <property type="protein sequence ID" value="OMJ88367.1"/>
    <property type="molecule type" value="Genomic_DNA"/>
</dbReference>
<comment type="similarity">
    <text evidence="2">Belongs to the flagellar radial spoke RSP3 family.</text>
</comment>
<evidence type="ECO:0000256" key="9">
    <source>
        <dbReference type="SAM" id="MobiDB-lite"/>
    </source>
</evidence>
<feature type="compositionally biased region" description="Basic residues" evidence="9">
    <location>
        <begin position="655"/>
        <end position="664"/>
    </location>
</feature>
<name>A0A1R2CH84_9CILI</name>
<evidence type="ECO:0000256" key="2">
    <source>
        <dbReference type="ARBA" id="ARBA00006737"/>
    </source>
</evidence>
<gene>
    <name evidence="10" type="ORF">SteCoe_9683</name>
</gene>
<sequence length="771" mass="90013">MAAYSFNSEPRVVTTRSEKFKPEDRMSMHLMYDKRVFRGHVHDIHNIRPVLSPQEQEELHLKNEREKNQEEMMKRQLEAFKKNKTKQSPYDIRPAATGRIEVDLQYFLTDQKDIKPNDSEVEAQTDAFIPKPPDPKFIPKKTGRDACTQIEDGDLFNFNIEVQPILNVLTNKTLEQALLEVEEESEMMAMNQFKVENKARKIEEEKAWAHMVKEEAERIHKKNLDVQAARSKYVITCNLLTKFKNLNIAKDFLAPLFPLVIEEFTDPTIQPDYILRILEDMYLPYIVEGTENYLEAKKTLNGIPNELCHNTLGQMVGKREKIVKQHKQKARKEQIRNINSSENKRFVRFLYMNPDFYLYSEFTVRIAYTLRGEELPENLSDSILLKDPEKKEGEEDSVVKEKPIEGKPDWCKYPTFLVDNIKRIGFAVANHPIQDTPKDHRKYGFLAEFYSESGDLLFTADSSCVDNYRGVKINPNSRDLTKKTSTDEILILTLNSLLPEVHNIFLYTYAVRPTPNEFKYAKYLLTDFETSQKIDSRNIKTEEFSTDDNGNIMPLYLAYRIYRQEKNPRNLKIVIINDNPVVEMPPDNQHWVLEIYNLPISKSVEDAKNMVQNLLKEGWKYSMQLTEGLINYRSMKMMQEIEYKKQVEENEQPGSKKKKKRPTKGKVIEEPVKMTEYIPPLPTYPSKTFGPIMIDICKDTVEGLYNNLAKNVDAELTSKWDQGMEICVKNKTIKKIAWVLKAHTMQDLTFDMKKTEEIPVLSIVDNDDEDD</sequence>
<keyword evidence="6" id="KW-0969">Cilium</keyword>
<dbReference type="OrthoDB" id="313308at2759"/>
<evidence type="ECO:0000313" key="11">
    <source>
        <dbReference type="Proteomes" id="UP000187209"/>
    </source>
</evidence>
<evidence type="ECO:0000256" key="6">
    <source>
        <dbReference type="ARBA" id="ARBA00023069"/>
    </source>
</evidence>
<dbReference type="GO" id="GO:0005929">
    <property type="term" value="C:cilium"/>
    <property type="evidence" value="ECO:0007669"/>
    <property type="project" value="TreeGrafter"/>
</dbReference>
<dbReference type="AlphaFoldDB" id="A0A1R2CH84"/>
<evidence type="ECO:0000313" key="10">
    <source>
        <dbReference type="EMBL" id="OMJ88367.1"/>
    </source>
</evidence>
<reference evidence="10 11" key="1">
    <citation type="submission" date="2016-11" db="EMBL/GenBank/DDBJ databases">
        <title>The macronuclear genome of Stentor coeruleus: a giant cell with tiny introns.</title>
        <authorList>
            <person name="Slabodnick M."/>
            <person name="Ruby J.G."/>
            <person name="Reiff S.B."/>
            <person name="Swart E.C."/>
            <person name="Gosai S."/>
            <person name="Prabakaran S."/>
            <person name="Witkowska E."/>
            <person name="Larue G.E."/>
            <person name="Fisher S."/>
            <person name="Freeman R.M."/>
            <person name="Gunawardena J."/>
            <person name="Chu W."/>
            <person name="Stover N.A."/>
            <person name="Gregory B.D."/>
            <person name="Nowacki M."/>
            <person name="Derisi J."/>
            <person name="Roy S.W."/>
            <person name="Marshall W.F."/>
            <person name="Sood P."/>
        </authorList>
    </citation>
    <scope>NUCLEOTIDE SEQUENCE [LARGE SCALE GENOMIC DNA]</scope>
    <source>
        <strain evidence="10">WM001</strain>
    </source>
</reference>
<protein>
    <submittedName>
        <fullName evidence="10">Uncharacterized protein</fullName>
    </submittedName>
</protein>
<evidence type="ECO:0000256" key="7">
    <source>
        <dbReference type="ARBA" id="ARBA00023212"/>
    </source>
</evidence>
<organism evidence="10 11">
    <name type="scientific">Stentor coeruleus</name>
    <dbReference type="NCBI Taxonomy" id="5963"/>
    <lineage>
        <taxon>Eukaryota</taxon>
        <taxon>Sar</taxon>
        <taxon>Alveolata</taxon>
        <taxon>Ciliophora</taxon>
        <taxon>Postciliodesmatophora</taxon>
        <taxon>Heterotrichea</taxon>
        <taxon>Heterotrichida</taxon>
        <taxon>Stentoridae</taxon>
        <taxon>Stentor</taxon>
    </lineage>
</organism>
<dbReference type="Proteomes" id="UP000187209">
    <property type="component" value="Unassembled WGS sequence"/>
</dbReference>
<comment type="subcellular location">
    <subcellularLocation>
        <location evidence="1">Cytoplasm</location>
        <location evidence="1">Cytoskeleton</location>
        <location evidence="1">Flagellum axoneme</location>
    </subcellularLocation>
</comment>
<evidence type="ECO:0000256" key="1">
    <source>
        <dbReference type="ARBA" id="ARBA00004611"/>
    </source>
</evidence>
<proteinExistence type="inferred from homology"/>
<keyword evidence="8" id="KW-0966">Cell projection</keyword>
<dbReference type="PANTHER" id="PTHR21648:SF0">
    <property type="entry name" value="RADIAL SPOKE HEAD PROTEIN 3 HOMOLOG"/>
    <property type="match status" value="1"/>
</dbReference>
<evidence type="ECO:0000256" key="8">
    <source>
        <dbReference type="ARBA" id="ARBA00023273"/>
    </source>
</evidence>
<feature type="region of interest" description="Disordered" evidence="9">
    <location>
        <begin position="646"/>
        <end position="665"/>
    </location>
</feature>
<evidence type="ECO:0000256" key="3">
    <source>
        <dbReference type="ARBA" id="ARBA00022490"/>
    </source>
</evidence>